<sequence length="94" mass="9945">MEIKITGKIDDPRQRVLAIEAVTRSICDSAGTDPADGIMMLLTAAVHLQSQYSPRPMAENIETLARCLGGATVAAEGFFSLRSVPANGNKEGAK</sequence>
<dbReference type="Proteomes" id="UP000278081">
    <property type="component" value="Unassembled WGS sequence"/>
</dbReference>
<comment type="caution">
    <text evidence="1">The sequence shown here is derived from an EMBL/GenBank/DDBJ whole genome shotgun (WGS) entry which is preliminary data.</text>
</comment>
<proteinExistence type="predicted"/>
<evidence type="ECO:0000313" key="1">
    <source>
        <dbReference type="EMBL" id="RUM06778.1"/>
    </source>
</evidence>
<dbReference type="RefSeq" id="WP_126908959.1">
    <property type="nucleotide sequence ID" value="NZ_ML133755.1"/>
</dbReference>
<accession>A0A432P3N8</accession>
<name>A0A432P3N8_9HYPH</name>
<protein>
    <submittedName>
        <fullName evidence="1">Uncharacterized protein</fullName>
    </submittedName>
</protein>
<evidence type="ECO:0000313" key="2">
    <source>
        <dbReference type="Proteomes" id="UP000278081"/>
    </source>
</evidence>
<dbReference type="EMBL" id="RJTJ01000008">
    <property type="protein sequence ID" value="RUM06778.1"/>
    <property type="molecule type" value="Genomic_DNA"/>
</dbReference>
<organism evidence="1 2">
    <name type="scientific">Rhizobium chutanense</name>
    <dbReference type="NCBI Taxonomy" id="2035448"/>
    <lineage>
        <taxon>Bacteria</taxon>
        <taxon>Pseudomonadati</taxon>
        <taxon>Pseudomonadota</taxon>
        <taxon>Alphaproteobacteria</taxon>
        <taxon>Hyphomicrobiales</taxon>
        <taxon>Rhizobiaceae</taxon>
        <taxon>Rhizobium/Agrobacterium group</taxon>
        <taxon>Rhizobium</taxon>
    </lineage>
</organism>
<reference evidence="1 2" key="1">
    <citation type="submission" date="2018-11" db="EMBL/GenBank/DDBJ databases">
        <title>Rhizobium chutanense sp. nov., isolated from root nodules of Phaseolus vulgaris in China.</title>
        <authorList>
            <person name="Huo Y."/>
        </authorList>
    </citation>
    <scope>NUCLEOTIDE SEQUENCE [LARGE SCALE GENOMIC DNA]</scope>
    <source>
        <strain evidence="1 2">C16</strain>
    </source>
</reference>
<gene>
    <name evidence="1" type="ORF">EFR84_11295</name>
</gene>
<dbReference type="OrthoDB" id="8394937at2"/>
<dbReference type="AlphaFoldDB" id="A0A432P3N8"/>